<proteinExistence type="predicted"/>
<feature type="transmembrane region" description="Helical" evidence="6">
    <location>
        <begin position="77"/>
        <end position="98"/>
    </location>
</feature>
<feature type="transmembrane region" description="Helical" evidence="6">
    <location>
        <begin position="149"/>
        <end position="170"/>
    </location>
</feature>
<evidence type="ECO:0000256" key="2">
    <source>
        <dbReference type="ARBA" id="ARBA00022475"/>
    </source>
</evidence>
<dbReference type="SUPFAM" id="SSF103473">
    <property type="entry name" value="MFS general substrate transporter"/>
    <property type="match status" value="1"/>
</dbReference>
<organism evidence="7 8">
    <name type="scientific">Amycolatopsis samaneae</name>
    <dbReference type="NCBI Taxonomy" id="664691"/>
    <lineage>
        <taxon>Bacteria</taxon>
        <taxon>Bacillati</taxon>
        <taxon>Actinomycetota</taxon>
        <taxon>Actinomycetes</taxon>
        <taxon>Pseudonocardiales</taxon>
        <taxon>Pseudonocardiaceae</taxon>
        <taxon>Amycolatopsis</taxon>
    </lineage>
</organism>
<evidence type="ECO:0000313" key="8">
    <source>
        <dbReference type="Proteomes" id="UP001597419"/>
    </source>
</evidence>
<keyword evidence="2" id="KW-1003">Cell membrane</keyword>
<comment type="subcellular location">
    <subcellularLocation>
        <location evidence="1">Cell membrane</location>
        <topology evidence="1">Multi-pass membrane protein</topology>
    </subcellularLocation>
</comment>
<sequence length="414" mass="43553">MGRRAKLGRALGWLWAAYAVSAYGTGLGFGAFSVVAIEVLHAGSAEVATLSSAGLALGALLAIPLGPWMEFRAKRPVMIATDVVRFAVLASIPLAYWLDVLSFAQLLVVSMIAAAAKIAFTAASGAHLKTLVPADRLLVATSRFESTTWSATVLGPPLGGAAIGLLGPVITVAVDALSYLLSALGVLAIREPERRPEPRKAAARRWSDVVEGWRYLFAHATLRGLFVNALLVNGLIMATEPLLSVLMLAHLGFPVWQYGLAFAVPCVGGLLGSRLARHVTARFGERTVLRVFGTLRACWSLGLAFVQPGVAGLAVVMVTEFGLIVCVSLFAPVLAAYRLNTVEADRQARVLTAWSIGTSLSIAVITVAWGLLAQLVGPRPAIALAGVALLATPFVLPRRFAASDRRVGAASFQA</sequence>
<feature type="transmembrane region" description="Helical" evidence="6">
    <location>
        <begin position="12"/>
        <end position="35"/>
    </location>
</feature>
<feature type="transmembrane region" description="Helical" evidence="6">
    <location>
        <begin position="378"/>
        <end position="396"/>
    </location>
</feature>
<feature type="transmembrane region" description="Helical" evidence="6">
    <location>
        <begin position="312"/>
        <end position="339"/>
    </location>
</feature>
<dbReference type="InterPro" id="IPR036259">
    <property type="entry name" value="MFS_trans_sf"/>
</dbReference>
<feature type="transmembrane region" description="Helical" evidence="6">
    <location>
        <begin position="288"/>
        <end position="306"/>
    </location>
</feature>
<dbReference type="PANTHER" id="PTHR23513">
    <property type="entry name" value="INTEGRAL MEMBRANE EFFLUX PROTEIN-RELATED"/>
    <property type="match status" value="1"/>
</dbReference>
<feature type="transmembrane region" description="Helical" evidence="6">
    <location>
        <begin position="256"/>
        <end position="276"/>
    </location>
</feature>
<dbReference type="RefSeq" id="WP_345395614.1">
    <property type="nucleotide sequence ID" value="NZ_BAABHG010000007.1"/>
</dbReference>
<gene>
    <name evidence="7" type="ORF">ACFSYJ_05645</name>
</gene>
<protein>
    <submittedName>
        <fullName evidence="7">MFS transporter</fullName>
    </submittedName>
</protein>
<evidence type="ECO:0000313" key="7">
    <source>
        <dbReference type="EMBL" id="MFD2458068.1"/>
    </source>
</evidence>
<evidence type="ECO:0000256" key="3">
    <source>
        <dbReference type="ARBA" id="ARBA00022692"/>
    </source>
</evidence>
<name>A0ABW5G9C7_9PSEU</name>
<keyword evidence="8" id="KW-1185">Reference proteome</keyword>
<keyword evidence="4 6" id="KW-1133">Transmembrane helix</keyword>
<keyword evidence="5 6" id="KW-0472">Membrane</keyword>
<feature type="transmembrane region" description="Helical" evidence="6">
    <location>
        <begin position="213"/>
        <end position="236"/>
    </location>
</feature>
<keyword evidence="3 6" id="KW-0812">Transmembrane</keyword>
<dbReference type="Gene3D" id="1.20.1250.20">
    <property type="entry name" value="MFS general substrate transporter like domains"/>
    <property type="match status" value="1"/>
</dbReference>
<feature type="transmembrane region" description="Helical" evidence="6">
    <location>
        <begin position="47"/>
        <end position="65"/>
    </location>
</feature>
<dbReference type="EMBL" id="JBHUKU010000003">
    <property type="protein sequence ID" value="MFD2458068.1"/>
    <property type="molecule type" value="Genomic_DNA"/>
</dbReference>
<evidence type="ECO:0000256" key="6">
    <source>
        <dbReference type="SAM" id="Phobius"/>
    </source>
</evidence>
<dbReference type="PANTHER" id="PTHR23513:SF6">
    <property type="entry name" value="MAJOR FACILITATOR SUPERFAMILY ASSOCIATED DOMAIN-CONTAINING PROTEIN"/>
    <property type="match status" value="1"/>
</dbReference>
<dbReference type="CDD" id="cd06173">
    <property type="entry name" value="MFS_MefA_like"/>
    <property type="match status" value="1"/>
</dbReference>
<evidence type="ECO:0000256" key="5">
    <source>
        <dbReference type="ARBA" id="ARBA00023136"/>
    </source>
</evidence>
<evidence type="ECO:0000256" key="1">
    <source>
        <dbReference type="ARBA" id="ARBA00004651"/>
    </source>
</evidence>
<accession>A0ABW5G9C7</accession>
<feature type="transmembrane region" description="Helical" evidence="6">
    <location>
        <begin position="351"/>
        <end position="372"/>
    </location>
</feature>
<dbReference type="Proteomes" id="UP001597419">
    <property type="component" value="Unassembled WGS sequence"/>
</dbReference>
<evidence type="ECO:0000256" key="4">
    <source>
        <dbReference type="ARBA" id="ARBA00022989"/>
    </source>
</evidence>
<comment type="caution">
    <text evidence="7">The sequence shown here is derived from an EMBL/GenBank/DDBJ whole genome shotgun (WGS) entry which is preliminary data.</text>
</comment>
<reference evidence="8" key="1">
    <citation type="journal article" date="2019" name="Int. J. Syst. Evol. Microbiol.">
        <title>The Global Catalogue of Microorganisms (GCM) 10K type strain sequencing project: providing services to taxonomists for standard genome sequencing and annotation.</title>
        <authorList>
            <consortium name="The Broad Institute Genomics Platform"/>
            <consortium name="The Broad Institute Genome Sequencing Center for Infectious Disease"/>
            <person name="Wu L."/>
            <person name="Ma J."/>
        </authorList>
    </citation>
    <scope>NUCLEOTIDE SEQUENCE [LARGE SCALE GENOMIC DNA]</scope>
    <source>
        <strain evidence="8">CGMCC 4.7643</strain>
    </source>
</reference>
<dbReference type="InterPro" id="IPR011701">
    <property type="entry name" value="MFS"/>
</dbReference>
<dbReference type="Pfam" id="PF07690">
    <property type="entry name" value="MFS_1"/>
    <property type="match status" value="1"/>
</dbReference>